<accession>A0ABX0TAP0</accession>
<keyword evidence="1" id="KW-1133">Transmembrane helix</keyword>
<comment type="caution">
    <text evidence="3">The sequence shown here is derived from an EMBL/GenBank/DDBJ whole genome shotgun (WGS) entry which is preliminary data.</text>
</comment>
<dbReference type="EMBL" id="JAAOYO010000005">
    <property type="protein sequence ID" value="NII42603.1"/>
    <property type="molecule type" value="Genomic_DNA"/>
</dbReference>
<gene>
    <name evidence="3" type="ORF">E9228_003272</name>
</gene>
<name>A0ABX0TAP0_9MICO</name>
<protein>
    <recommendedName>
        <fullName evidence="2">DUF2510 domain-containing protein</fullName>
    </recommendedName>
</protein>
<dbReference type="RefSeq" id="WP_208386376.1">
    <property type="nucleotide sequence ID" value="NZ_JAAOYO010000005.1"/>
</dbReference>
<feature type="domain" description="DUF2510" evidence="2">
    <location>
        <begin position="6"/>
        <end position="37"/>
    </location>
</feature>
<feature type="transmembrane region" description="Helical" evidence="1">
    <location>
        <begin position="77"/>
        <end position="95"/>
    </location>
</feature>
<dbReference type="Proteomes" id="UP001318300">
    <property type="component" value="Unassembled WGS sequence"/>
</dbReference>
<proteinExistence type="predicted"/>
<keyword evidence="4" id="KW-1185">Reference proteome</keyword>
<feature type="transmembrane region" description="Helical" evidence="1">
    <location>
        <begin position="128"/>
        <end position="148"/>
    </location>
</feature>
<evidence type="ECO:0000259" key="2">
    <source>
        <dbReference type="Pfam" id="PF10708"/>
    </source>
</evidence>
<evidence type="ECO:0000313" key="4">
    <source>
        <dbReference type="Proteomes" id="UP001318300"/>
    </source>
</evidence>
<sequence length="151" mass="15792">MTLPAAGWFPDPQDTARLRWWDGHAWGEATRVLPREAPEPVVSVLAAMPAGPAFSVEASARTVEARSWAYGSTDRRFCVFAVLAVVAAIVSLVLNPWGLCSLLGIAAGLLALVRPGATGLWRVVGQSIGASALVLAVATGVVVANGHLHLF</sequence>
<evidence type="ECO:0000313" key="3">
    <source>
        <dbReference type="EMBL" id="NII42603.1"/>
    </source>
</evidence>
<keyword evidence="1" id="KW-0472">Membrane</keyword>
<reference evidence="3 4" key="1">
    <citation type="submission" date="2020-03" db="EMBL/GenBank/DDBJ databases">
        <title>Above-ground endophytic microbial communities from plants in different locations in the United States.</title>
        <authorList>
            <person name="Frank C."/>
        </authorList>
    </citation>
    <scope>NUCLEOTIDE SEQUENCE [LARGE SCALE GENOMIC DNA]</scope>
    <source>
        <strain evidence="3 4">WW7</strain>
    </source>
</reference>
<evidence type="ECO:0000256" key="1">
    <source>
        <dbReference type="SAM" id="Phobius"/>
    </source>
</evidence>
<keyword evidence="1" id="KW-0812">Transmembrane</keyword>
<dbReference type="InterPro" id="IPR018929">
    <property type="entry name" value="DUF2510"/>
</dbReference>
<dbReference type="Pfam" id="PF10708">
    <property type="entry name" value="DUF2510"/>
    <property type="match status" value="1"/>
</dbReference>
<organism evidence="3 4">
    <name type="scientific">Curtobacterium salicis</name>
    <dbReference type="NCBI Taxonomy" id="1779862"/>
    <lineage>
        <taxon>Bacteria</taxon>
        <taxon>Bacillati</taxon>
        <taxon>Actinomycetota</taxon>
        <taxon>Actinomycetes</taxon>
        <taxon>Micrococcales</taxon>
        <taxon>Microbacteriaceae</taxon>
        <taxon>Curtobacterium</taxon>
    </lineage>
</organism>